<dbReference type="eggNOG" id="COG2304">
    <property type="taxonomic scope" value="Bacteria"/>
</dbReference>
<evidence type="ECO:0000259" key="2">
    <source>
        <dbReference type="Pfam" id="PF19116"/>
    </source>
</evidence>
<feature type="domain" description="DUF5801" evidence="2">
    <location>
        <begin position="674"/>
        <end position="831"/>
    </location>
</feature>
<feature type="domain" description="LapA adhesin" evidence="3">
    <location>
        <begin position="3342"/>
        <end position="3446"/>
    </location>
</feature>
<dbReference type="STRING" id="224911.AAV28_24775"/>
<feature type="region of interest" description="Disordered" evidence="1">
    <location>
        <begin position="3970"/>
        <end position="3992"/>
    </location>
</feature>
<feature type="region of interest" description="Disordered" evidence="1">
    <location>
        <begin position="637"/>
        <end position="668"/>
    </location>
</feature>
<dbReference type="Pfam" id="PF17963">
    <property type="entry name" value="Big_9"/>
    <property type="match status" value="1"/>
</dbReference>
<name>Q89J13_BRADU</name>
<feature type="domain" description="LapA adhesin" evidence="3">
    <location>
        <begin position="2082"/>
        <end position="2181"/>
    </location>
</feature>
<reference evidence="5" key="1">
    <citation type="journal article" date="2002" name="DNA Res.">
        <title>Complete genomic sequence of nitrogen-fixing symbiotic bacterium Bradyrhizobium japonicum USDA110.</title>
        <authorList>
            <person name="Kaneko T."/>
            <person name="Nakamura Y."/>
            <person name="Sato S."/>
            <person name="Minamisawa K."/>
            <person name="Uchiumi T."/>
            <person name="Sasamoto S."/>
            <person name="Watanabe A."/>
            <person name="Idesawa K."/>
            <person name="Iriguchi M."/>
            <person name="Kawashima K."/>
            <person name="Kohara M."/>
            <person name="Matsumoto M."/>
            <person name="Shimpo S."/>
            <person name="Tsuruoka H."/>
            <person name="Wada T."/>
            <person name="Yamada M."/>
            <person name="Tabata S."/>
        </authorList>
    </citation>
    <scope>NUCLEOTIDE SEQUENCE [LARGE SCALE GENOMIC DNA]</scope>
    <source>
        <strain evidence="5">JCM 10833 / BCRC 13528 / IAM 13628 / NBRC 14792 / USDA 110</strain>
    </source>
</reference>
<feature type="domain" description="LapA adhesin" evidence="3">
    <location>
        <begin position="3021"/>
        <end position="3125"/>
    </location>
</feature>
<feature type="domain" description="DUF5801" evidence="2">
    <location>
        <begin position="909"/>
        <end position="1056"/>
    </location>
</feature>
<feature type="region of interest" description="Disordered" evidence="1">
    <location>
        <begin position="1286"/>
        <end position="1317"/>
    </location>
</feature>
<feature type="domain" description="LapA adhesin" evidence="3">
    <location>
        <begin position="2187"/>
        <end position="2282"/>
    </location>
</feature>
<dbReference type="PATRIC" id="fig|224911.5.peg.5563"/>
<gene>
    <name evidence="4" type="ordered locus">bll5471</name>
</gene>
<feature type="domain" description="LapA adhesin" evidence="3">
    <location>
        <begin position="2700"/>
        <end position="2804"/>
    </location>
</feature>
<dbReference type="HOGENOM" id="CLU_223885_0_0_5"/>
<dbReference type="InterPro" id="IPR046779">
    <property type="entry name" value="LapA_adhesin_dom"/>
</dbReference>
<feature type="domain" description="LapA adhesin" evidence="3">
    <location>
        <begin position="3128"/>
        <end position="3232"/>
    </location>
</feature>
<feature type="domain" description="LapA adhesin" evidence="3">
    <location>
        <begin position="2593"/>
        <end position="2697"/>
    </location>
</feature>
<dbReference type="Pfam" id="PF20579">
    <property type="entry name" value="LapA"/>
    <property type="match status" value="14"/>
</dbReference>
<feature type="domain" description="LapA adhesin" evidence="3">
    <location>
        <begin position="3449"/>
        <end position="3549"/>
    </location>
</feature>
<dbReference type="InterPro" id="IPR038081">
    <property type="entry name" value="CalX-like_sf"/>
</dbReference>
<dbReference type="InterPro" id="IPR043824">
    <property type="entry name" value="DUF5801"/>
</dbReference>
<accession>Q89J13</accession>
<proteinExistence type="predicted"/>
<dbReference type="Proteomes" id="UP000002526">
    <property type="component" value="Chromosome"/>
</dbReference>
<feature type="domain" description="LapA adhesin" evidence="3">
    <location>
        <begin position="2807"/>
        <end position="2911"/>
    </location>
</feature>
<evidence type="ECO:0000313" key="5">
    <source>
        <dbReference type="Proteomes" id="UP000002526"/>
    </source>
</evidence>
<dbReference type="EMBL" id="BA000040">
    <property type="protein sequence ID" value="BAC50736.1"/>
    <property type="molecule type" value="Genomic_DNA"/>
</dbReference>
<dbReference type="EnsemblBacteria" id="BAC50736">
    <property type="protein sequence ID" value="BAC50736"/>
    <property type="gene ID" value="BAC50736"/>
</dbReference>
<feature type="domain" description="LapA adhesin" evidence="3">
    <location>
        <begin position="2914"/>
        <end position="3018"/>
    </location>
</feature>
<dbReference type="SUPFAM" id="SSF141072">
    <property type="entry name" value="CalX-like"/>
    <property type="match status" value="5"/>
</dbReference>
<feature type="domain" description="LapA adhesin" evidence="3">
    <location>
        <begin position="2284"/>
        <end position="2383"/>
    </location>
</feature>
<protein>
    <submittedName>
        <fullName evidence="4">Bll5471 protein</fullName>
    </submittedName>
</protein>
<evidence type="ECO:0000259" key="3">
    <source>
        <dbReference type="Pfam" id="PF20579"/>
    </source>
</evidence>
<feature type="domain" description="DUF5801" evidence="2">
    <location>
        <begin position="1823"/>
        <end position="1958"/>
    </location>
</feature>
<feature type="compositionally biased region" description="Polar residues" evidence="1">
    <location>
        <begin position="654"/>
        <end position="665"/>
    </location>
</feature>
<dbReference type="Pfam" id="PF19116">
    <property type="entry name" value="DUF5801"/>
    <property type="match status" value="7"/>
</dbReference>
<evidence type="ECO:0000256" key="1">
    <source>
        <dbReference type="SAM" id="MobiDB-lite"/>
    </source>
</evidence>
<feature type="domain" description="DUF5801" evidence="2">
    <location>
        <begin position="1078"/>
        <end position="1251"/>
    </location>
</feature>
<feature type="domain" description="LapA adhesin" evidence="3">
    <location>
        <begin position="2389"/>
        <end position="2484"/>
    </location>
</feature>
<feature type="domain" description="DUF5801" evidence="2">
    <location>
        <begin position="209"/>
        <end position="357"/>
    </location>
</feature>
<dbReference type="eggNOG" id="COG2931">
    <property type="taxonomic scope" value="Bacteria"/>
</dbReference>
<dbReference type="InParanoid" id="Q89J13"/>
<keyword evidence="5" id="KW-1185">Reference proteome</keyword>
<dbReference type="KEGG" id="bja:bll5471"/>
<feature type="domain" description="LapA adhesin" evidence="3">
    <location>
        <begin position="2486"/>
        <end position="2590"/>
    </location>
</feature>
<organism evidence="4 5">
    <name type="scientific">Bradyrhizobium diazoefficiens (strain JCM 10833 / BCRC 13528 / IAM 13628 / NBRC 14792 / USDA 110)</name>
    <dbReference type="NCBI Taxonomy" id="224911"/>
    <lineage>
        <taxon>Bacteria</taxon>
        <taxon>Pseudomonadati</taxon>
        <taxon>Pseudomonadota</taxon>
        <taxon>Alphaproteobacteria</taxon>
        <taxon>Hyphomicrobiales</taxon>
        <taxon>Nitrobacteraceae</taxon>
        <taxon>Bradyrhizobium</taxon>
    </lineage>
</organism>
<feature type="domain" description="LapA adhesin" evidence="3">
    <location>
        <begin position="3235"/>
        <end position="3339"/>
    </location>
</feature>
<dbReference type="OrthoDB" id="8143322at2"/>
<evidence type="ECO:0000313" key="4">
    <source>
        <dbReference type="EMBL" id="BAC50736.1"/>
    </source>
</evidence>
<feature type="compositionally biased region" description="Polar residues" evidence="1">
    <location>
        <begin position="3982"/>
        <end position="3992"/>
    </location>
</feature>
<feature type="domain" description="DUF5801" evidence="2">
    <location>
        <begin position="1332"/>
        <end position="1507"/>
    </location>
</feature>
<sequence>MNAQFQVAQATGTAIPTNTTPVRTFTLAKPLTDQAVVVHLGYDQKVKLDFSAIANEKITLVHVGEKLIILFDNKSTITVDPVFDSRHDDQHLLSIELAPGRDVNVQEFASLFPITTDQSVLPAAGDGNGNAQGSGANFSNAAVDTLNAGNPLDLLGQEQLGNFALNPETFAGLPATTPPSAGFTLSDTIVIHDETVDVQILNGANDQPSAGLPAVFSAVGLIGWAQSAVSEIASSSAGFGSGGTGTIAYALTTSTGAAFAGVDSGLQATVTGNEIFLFTEGNLVVGREGAGGVADPNGAVAFQLYLDPASLKLDVAQYEAIKHGTASAPDTSEGAQLGHVVFVQQTVTDGSGNTATALSTGSLGVSFLDDGPTILVTVADGSEGPTRLATLSLDESIASDRGANGFPDGTFDDVSGNTSPDPTGTHPIGTMKTDVGNVESPGDLPALFNVVKDGGTDTEKTTDYAYSFTLNAAGFSEESKGGIATTLKVTDPNHTYSDDTIYLFKVSDTEIVGHVGDDPNGPVAIRITLDNAGSLSGGQLVVDQYMAIDHGADLNNFDSTQFLNLVGEGASLGITLTATITDGDNDTATSSATIEIAGPQQSSIGFQDDGPSIDVTVHQPVEGSAHLATLSLDESIGGDRGANGLPDGTVDDVSGNTGPDPTGTNPIGELKTVAGEGELKGDLEALFDVTKIAGTDGEKSTDYAYSFALSGAKEAENGGFATTLKVTDPNHTYSDDTIYLFKVSDTEIVGHVGDDPNGPVAIRITLDNAGSLSGGQLVVDQYMAIDHGADLNNFDSTQFLNLVGEGASLGITLTATITDGDTDTATSSATIEIVGTEDSSISFQDDGPAVSVSANSAFQVVHDETLLLQSPPFGDDNDILFTPVFNGVSNPGHDPQVLFGLPIGYAQSNVAALTIDNVDFGTDGAAKTGAQLFSLTLTDAQGQSTTGPIDSNLATTEGKEIFLFLENGLIVGRYDGGDPGNDVTSTNDPAAFAIAIDPVNGKVSVVQYVSLHHNSADIGGDIDEAVSLAGALGQVKATVMVTDGDGDHASASANIGGGIQFEDDGPLVAATLSRNFGVTADETPGNQANDVTGPLQIFAGVQNPGVDPDEPGTPLAYATSSGAALSILPYFGVDGPDPAAAITYSLELKSSNFGVTLTDGTAISLSLDSAGRVIGTVGTDNVHPELSGTTAFAVAIDPLSGKVSVVEYLSLHHSDSSNPNDQVSLAAGSISAVVTIKDGDGDTASASADISSKIHFNDDGPALTIGTGVTTPELVALALNLDETIGHDGSPPDQYNLDEGESGGGVPNGTADDTGNATVTFTTDATSTAQIGELMTGAGLLAPLFTNAVIDYGADGPALVNPVTSALSLVLTGAPEAGGIKTNLVATALADSLLEGTSQEHRTVWLTIEGGQIVGRVGHDTLSTADDFVVLRISLNSTDPATAQLVVDQFLPIDHDASEPAGAQLPENPSLFDESISLLTAIAGQSVGVKLTVTVTDGDGDHVTKSATATVIDHSNSIVSIDDSGPTISASQDCVDTPLSYVGIKAGNVDERGLDGPSDQDVLMSGVGQGNSPNANTINTTGSDIGVGNQSIEGHEVHGGNDLAAEILRLDFVNNVTFPANTFAYNGHYEVDAASFTIHQIQGNPSNTATVFVQVFNANDNNDFTDDGNPLPITLNDVTVTGDASYTKIPVYDGNTLVGVVIVGLNEGATVTVDTSNDFNRLVISNYDNVAFSSTPNGAPTLPVDPNDSQELNVGHPFSVSGISSVVCAPATLSVTHDESAGFAPQSGPNPENDVDPATAPSVLTAAIAGAQIGTVLGYAESTGAANTLFTTPDFGTDGPGPAGGVSYQLTNSTGGGFTGQDSGLNTTVGNHDIFLFTDSANPNIVWGVDSNNLQTGEKVFALYVDTDGHLWVAQFAAIAHNVDGSTPAAYDDEVSITNGLVYISATATDGDGDTAHAVSPAGLHINFQDDGPHAFAEAPQDVLEGSAPVTGQLGFDPGADGATVTEINGVNLSFGVDGYSQAIALAHGSLQVTADGAYKFVAQPDDVYKTGGPANFTYTVTDGDGDTSASTVSFVVTDDSDPTKVTLNDVTVNEGVGTATISASVDHAPQGSNLVLTLSNGATITILNGQTTGTSTPFAVQGDDPYVDHETYPVSVTGATGGNYELLDTTDTSTVTVNDTITTNFVTLDNVVVFENQTFVYTAHMDYASLTSFTVTLNNGVNITFAPGQFTAMSAPQAAQGEDVYVDGQVIPVSIAGTSGGNFEAVNTTTYGNATVTFKDTIDPTKVTLNDVTVNEGVGTATISASVDHAPQGSNLVLTLSNGATITILNGQTTGTSTPFAVQGDDPYVDHETYPVSVTGATGGNYELLDTTDTATVTVNDTITTNFVTLDNVVVFENQTFVYTAHMDYASLTPFTVTLNNGVNITFAPGQFTATSDPQPAQGEDVYVDGQVIPVSIASTSGGNFEAVNTTTYGNATVTTKDTIDPVTATLSATPSTSEDGGSITYTVTLTSGLSPFTPTSNLDFTLANGEHVIVQAGQASGSTTIAVNEDDVYIDTHPVTNSIVSHTGGSEYESLVTNPATVTTTITDDSDPVTATLTATPSTSEDGGSITYTVTLTSGLSPFTPTGNLDFTLANGEHVIVQAGQASGSTTIAVNEDDVYIDTHPVTNSIVSHTGGSEYESLVTNPATVTTTITDDSDPVTATLTATPSTSEDGGSITYTVTLTSGLSPLTPTSNLDFTLANGEHVIVQAGQASGSTTIPVNEDDVYIDTHPVTNSIVSHTGGSEYESLVTNPATVTTTITDDSDPVTATLTATPSTSEDGGSITYTVTLTSGLSPFTPTGNLDFTLANGEHVIVQAGQASGSTTIAVNEDDVYIDTHPVTNSIVSHTGGSEYESLVTNPATVTTTITDDSDPVTATLTATPSTSEDGGSITYTVTLTSGLSPFTPTGNLDFTLANGEHVIVQAGQASGSTTIAVNEDDVYIDTHPVTNSIVSHTGGSEYESLVTNPATVTTTITDDSDPVTATLTATPSTSEDGGSITYTVTLTSGLSPFTPTGNLDFTLANGEHVIVQAGQASGSTTIPVNEDDVYIDTHPVTNSIVSHTGGSEYESLVTNPATVTTTITDDSDPVTATLTATPSTSEDGGSITYTVTLTSGLSPFTPTGNLDFTLANGEHVIVQAGQASGSTTIAVNEDDVYIDTHPVTNSIVSHTGGSEYESLVTNPATVTTTITDDSDPVTATLTATPSTSEDGGSITYTVTLTSGLSPFTPTSNLDFTLANGEHVIVQAGQASGSTTIAVNEDDVYIDTHPVTNSIVSHTGGSEYESLVTNPATVTTTITDDSDPVTATLTATPSTSEDGGSITYTVTLTSGLSPFTPTSNLDFTLANGEHVIVQAGQASGSTTIAVNEDDVYIDTHPVTNSIVSHTGGSEYESLVTNPATVTTTITDDQDPVTATLTTSTAGISEFGGSVTYTVTLTSGLTPFTPKTDLVLTLANGEHVTIFAGQPSGSVTTNYTDAQITNQASIADSITGVFSGGGEYEQLLTTGTTSVPVVYAPTVAVGNNVALPEDTQEVFQFTATPVSAGSHVTQVVVSGLTGWSVDTSTATVNGATVTATFNSGSGVLTFNISGAAAGTVETVSVAMTPPLNTDVDASITMTATAAQGAISATSAGTAGTIYVDAVADMPTVVAGQTHMIFVTDSPSDSNTAFSNGETGALQIKATFGDVHDGSESHTLDIHLQSGFTAGLLASGTIAGTYNGVATTFSYTYTSATGDIHIAVPQDTGLNPNANQTATIDLSFAVTAPATGTLPSTLNFTATATATETTLHGGGVGASNADLTTDNVAAFTDTTGIPAARLLSGTIVTNSNQTAQDMILTFVDQEHPLDAFSQLVITNAQGQQGNVTSDAGFNISGADHFLVSLDAPFDTSKIGVTNFTLNGTHIDEASGHPQIGISGGSVSAGFTAVMTTNNAAGVTGTDSHDSHTNNDSISDPSANTNTYNMTYVDGKSATASGSNDADLLNAAGSPGNVENGGAGNDILVYHPSTTIDGGSGFDILRIDDGAIYNSSLEISGASANGLSAGNAHTVGGVHLYGIDLSGANLTNLESILITDDPLASSLYGTELNGLSIAKVTAITEATNSTSATAHSLFVVGSAGDDVQLATGAGGWTESANTFTSTGGQVFHQWIPTGSTVATATASLFIDNDLQVNHAAQA</sequence>
<feature type="domain" description="DUF5801" evidence="2">
    <location>
        <begin position="443"/>
        <end position="594"/>
    </location>
</feature>